<organism evidence="1 2">
    <name type="scientific">Sphingomonas longa</name>
    <dbReference type="NCBI Taxonomy" id="2778730"/>
    <lineage>
        <taxon>Bacteria</taxon>
        <taxon>Pseudomonadati</taxon>
        <taxon>Pseudomonadota</taxon>
        <taxon>Alphaproteobacteria</taxon>
        <taxon>Sphingomonadales</taxon>
        <taxon>Sphingomonadaceae</taxon>
        <taxon>Sphingomonas</taxon>
    </lineage>
</organism>
<name>A0ABS2D868_9SPHN</name>
<keyword evidence="2" id="KW-1185">Reference proteome</keyword>
<evidence type="ECO:0000313" key="2">
    <source>
        <dbReference type="Proteomes" id="UP000763641"/>
    </source>
</evidence>
<dbReference type="RefSeq" id="WP_204199223.1">
    <property type="nucleotide sequence ID" value="NZ_JAFEMC010000003.1"/>
</dbReference>
<evidence type="ECO:0000313" key="1">
    <source>
        <dbReference type="EMBL" id="MBM6577125.1"/>
    </source>
</evidence>
<proteinExistence type="predicted"/>
<accession>A0ABS2D868</accession>
<protein>
    <recommendedName>
        <fullName evidence="3">HEPN domain-containing protein</fullName>
    </recommendedName>
</protein>
<sequence length="154" mass="18097">MDKDVRDAVDERTLTPLGWHLVGTSYLDAAEELVGGEIKLRFEDPIRSLFAHAWELNLKACLRKQGHTADAVRLKYGHDLLKIWDAIDRNQFPLLQLRDEVRHYVEHIAFYHRNRFYAYPLRGRRNEHTLQYVRATSSRLRLPREAAIQTFGSL</sequence>
<dbReference type="Proteomes" id="UP000763641">
    <property type="component" value="Unassembled WGS sequence"/>
</dbReference>
<comment type="caution">
    <text evidence="1">The sequence shown here is derived from an EMBL/GenBank/DDBJ whole genome shotgun (WGS) entry which is preliminary data.</text>
</comment>
<evidence type="ECO:0008006" key="3">
    <source>
        <dbReference type="Google" id="ProtNLM"/>
    </source>
</evidence>
<dbReference type="EMBL" id="JAFEMC010000003">
    <property type="protein sequence ID" value="MBM6577125.1"/>
    <property type="molecule type" value="Genomic_DNA"/>
</dbReference>
<gene>
    <name evidence="1" type="ORF">ILT43_12150</name>
</gene>
<reference evidence="1 2" key="1">
    <citation type="submission" date="2020-12" db="EMBL/GenBank/DDBJ databases">
        <title>Sphingomonas sp.</title>
        <authorList>
            <person name="Kim M.K."/>
        </authorList>
    </citation>
    <scope>NUCLEOTIDE SEQUENCE [LARGE SCALE GENOMIC DNA]</scope>
    <source>
        <strain evidence="1 2">BT552</strain>
    </source>
</reference>